<accession>A0A6J5MZB8</accession>
<protein>
    <submittedName>
        <fullName evidence="2">Uncharacterized protein</fullName>
    </submittedName>
</protein>
<reference evidence="2" key="1">
    <citation type="submission" date="2020-04" db="EMBL/GenBank/DDBJ databases">
        <authorList>
            <person name="Chiriac C."/>
            <person name="Salcher M."/>
            <person name="Ghai R."/>
            <person name="Kavagutti S V."/>
        </authorList>
    </citation>
    <scope>NUCLEOTIDE SEQUENCE</scope>
</reference>
<feature type="region of interest" description="Disordered" evidence="1">
    <location>
        <begin position="1"/>
        <end position="60"/>
    </location>
</feature>
<proteinExistence type="predicted"/>
<evidence type="ECO:0000256" key="1">
    <source>
        <dbReference type="SAM" id="MobiDB-lite"/>
    </source>
</evidence>
<dbReference type="EMBL" id="LR796566">
    <property type="protein sequence ID" value="CAB4151307.1"/>
    <property type="molecule type" value="Genomic_DNA"/>
</dbReference>
<organism evidence="2">
    <name type="scientific">uncultured Caudovirales phage</name>
    <dbReference type="NCBI Taxonomy" id="2100421"/>
    <lineage>
        <taxon>Viruses</taxon>
        <taxon>Duplodnaviria</taxon>
        <taxon>Heunggongvirae</taxon>
        <taxon>Uroviricota</taxon>
        <taxon>Caudoviricetes</taxon>
        <taxon>Peduoviridae</taxon>
        <taxon>Maltschvirus</taxon>
        <taxon>Maltschvirus maltsch</taxon>
    </lineage>
</organism>
<name>A0A6J5MZB8_9CAUD</name>
<gene>
    <name evidence="2" type="ORF">UFOVP587_10</name>
</gene>
<sequence length="192" mass="20652">MPPKSPSPSKKAATKKPVAKKPVAKKPTVKKPTAQELKRAYNKNLVANRPKPAKPQSAGAKIKVAPYDAKWKADVAKQNKAYNKSFVNKYVRPLSETIGPMALIKYAAEAATGRDLSAPAGSKKKINRAGALGNVAFYALPVGSAFKGAKALKKAKDAKKVYSATSKFIKDNKINKATTVKVYNAKKRQMGN</sequence>
<feature type="compositionally biased region" description="Basic residues" evidence="1">
    <location>
        <begin position="12"/>
        <end position="29"/>
    </location>
</feature>
<evidence type="ECO:0000313" key="2">
    <source>
        <dbReference type="EMBL" id="CAB4151307.1"/>
    </source>
</evidence>